<organism evidence="14">
    <name type="scientific">Oppiella nova</name>
    <dbReference type="NCBI Taxonomy" id="334625"/>
    <lineage>
        <taxon>Eukaryota</taxon>
        <taxon>Metazoa</taxon>
        <taxon>Ecdysozoa</taxon>
        <taxon>Arthropoda</taxon>
        <taxon>Chelicerata</taxon>
        <taxon>Arachnida</taxon>
        <taxon>Acari</taxon>
        <taxon>Acariformes</taxon>
        <taxon>Sarcoptiformes</taxon>
        <taxon>Oribatida</taxon>
        <taxon>Brachypylina</taxon>
        <taxon>Oppioidea</taxon>
        <taxon>Oppiidae</taxon>
        <taxon>Oppiella</taxon>
    </lineage>
</organism>
<feature type="region of interest" description="Disordered" evidence="12">
    <location>
        <begin position="1"/>
        <end position="35"/>
    </location>
</feature>
<dbReference type="PROSITE" id="PS50114">
    <property type="entry name" value="GATA_ZN_FINGER_2"/>
    <property type="match status" value="2"/>
</dbReference>
<dbReference type="GO" id="GO:0005634">
    <property type="term" value="C:nucleus"/>
    <property type="evidence" value="ECO:0007669"/>
    <property type="project" value="UniProtKB-SubCell"/>
</dbReference>
<keyword evidence="8" id="KW-0010">Activator</keyword>
<evidence type="ECO:0000256" key="2">
    <source>
        <dbReference type="ARBA" id="ARBA00022723"/>
    </source>
</evidence>
<feature type="non-terminal residue" evidence="14">
    <location>
        <position position="373"/>
    </location>
</feature>
<feature type="domain" description="GATA-type" evidence="13">
    <location>
        <begin position="173"/>
        <end position="228"/>
    </location>
</feature>
<evidence type="ECO:0000256" key="7">
    <source>
        <dbReference type="ARBA" id="ARBA00023125"/>
    </source>
</evidence>
<evidence type="ECO:0000256" key="3">
    <source>
        <dbReference type="ARBA" id="ARBA00022737"/>
    </source>
</evidence>
<feature type="compositionally biased region" description="Polar residues" evidence="12">
    <location>
        <begin position="287"/>
        <end position="304"/>
    </location>
</feature>
<dbReference type="Gene3D" id="3.30.50.10">
    <property type="entry name" value="Erythroid Transcription Factor GATA-1, subunit A"/>
    <property type="match status" value="2"/>
</dbReference>
<dbReference type="PANTHER" id="PTHR10071:SF281">
    <property type="entry name" value="BOX A-BINDING FACTOR-RELATED"/>
    <property type="match status" value="1"/>
</dbReference>
<dbReference type="FunFam" id="3.30.50.10:FF:000001">
    <property type="entry name" value="GATA transcription factor (GATAd)"/>
    <property type="match status" value="1"/>
</dbReference>
<evidence type="ECO:0000256" key="12">
    <source>
        <dbReference type="SAM" id="MobiDB-lite"/>
    </source>
</evidence>
<dbReference type="FunFam" id="3.30.50.10:FF:000032">
    <property type="entry name" value="Transcription factor GATA-3"/>
    <property type="match status" value="1"/>
</dbReference>
<evidence type="ECO:0000256" key="5">
    <source>
        <dbReference type="ARBA" id="ARBA00022833"/>
    </source>
</evidence>
<evidence type="ECO:0000256" key="9">
    <source>
        <dbReference type="ARBA" id="ARBA00023163"/>
    </source>
</evidence>
<dbReference type="GO" id="GO:0045165">
    <property type="term" value="P:cell fate commitment"/>
    <property type="evidence" value="ECO:0007669"/>
    <property type="project" value="TreeGrafter"/>
</dbReference>
<dbReference type="InterPro" id="IPR013088">
    <property type="entry name" value="Znf_NHR/GATA"/>
</dbReference>
<dbReference type="OrthoDB" id="6489427at2759"/>
<dbReference type="GO" id="GO:0000981">
    <property type="term" value="F:DNA-binding transcription factor activity, RNA polymerase II-specific"/>
    <property type="evidence" value="ECO:0007669"/>
    <property type="project" value="TreeGrafter"/>
</dbReference>
<evidence type="ECO:0000256" key="1">
    <source>
        <dbReference type="ARBA" id="ARBA00004123"/>
    </source>
</evidence>
<evidence type="ECO:0000313" key="15">
    <source>
        <dbReference type="Proteomes" id="UP000728032"/>
    </source>
</evidence>
<dbReference type="Proteomes" id="UP000728032">
    <property type="component" value="Unassembled WGS sequence"/>
</dbReference>
<dbReference type="InterPro" id="IPR000679">
    <property type="entry name" value="Znf_GATA"/>
</dbReference>
<name>A0A7R9QQJ7_9ACAR</name>
<dbReference type="AlphaFoldDB" id="A0A7R9QQJ7"/>
<keyword evidence="6" id="KW-0805">Transcription regulation</keyword>
<dbReference type="EMBL" id="CAJPVJ010007667">
    <property type="protein sequence ID" value="CAG2171408.1"/>
    <property type="molecule type" value="Genomic_DNA"/>
</dbReference>
<dbReference type="CDD" id="cd00202">
    <property type="entry name" value="ZnF_GATA"/>
    <property type="match status" value="2"/>
</dbReference>
<feature type="region of interest" description="Disordered" evidence="12">
    <location>
        <begin position="125"/>
        <end position="145"/>
    </location>
</feature>
<sequence>MNGLSGDELSGGEVKLESGSPPADDTLGESVGNGAGGLWWPHNQTPVVTTAAAYDLSGNGVISSVASRVARLNDTSNMINYDWDPEAHHHNVIQLSTTPTTMTTTTSSNSSNIIGIHSADSYINYGQNQNQNENPLQSHPQQTQQVVIRSQHQVNHKRSSSGCEGGIPDLFSPTEGRECVNCGAISTPLWRRDGTGHYLCNACGLYHKMNGNNRPLVKNQRRLTTQSRRSGLSCSNCSTTNTSLWRRNGLGEPVCNACGLYYKLHSVNRPITMKKDSIQTRKRKPKQQASGQQSSQPLSTSHSQPYSIPLKLGMGLGVGSGLTGAQGFIAAQNSTQKALSARSYVNFPTITSLGAVQLAAQYPTTSPYYLNNT</sequence>
<evidence type="ECO:0000256" key="4">
    <source>
        <dbReference type="ARBA" id="ARBA00022771"/>
    </source>
</evidence>
<dbReference type="PANTHER" id="PTHR10071">
    <property type="entry name" value="TRANSCRIPTION FACTOR GATA FAMILY MEMBER"/>
    <property type="match status" value="1"/>
</dbReference>
<keyword evidence="7" id="KW-0238">DNA-binding</keyword>
<dbReference type="Pfam" id="PF00320">
    <property type="entry name" value="GATA"/>
    <property type="match status" value="2"/>
</dbReference>
<comment type="subcellular location">
    <subcellularLocation>
        <location evidence="1">Nucleus</location>
    </subcellularLocation>
</comment>
<evidence type="ECO:0000256" key="11">
    <source>
        <dbReference type="PROSITE-ProRule" id="PRU00094"/>
    </source>
</evidence>
<proteinExistence type="predicted"/>
<feature type="domain" description="GATA-type" evidence="13">
    <location>
        <begin position="228"/>
        <end position="281"/>
    </location>
</feature>
<evidence type="ECO:0000256" key="6">
    <source>
        <dbReference type="ARBA" id="ARBA00023015"/>
    </source>
</evidence>
<accession>A0A7R9QQJ7</accession>
<dbReference type="SMART" id="SM00401">
    <property type="entry name" value="ZnF_GATA"/>
    <property type="match status" value="2"/>
</dbReference>
<dbReference type="PROSITE" id="PS00344">
    <property type="entry name" value="GATA_ZN_FINGER_1"/>
    <property type="match status" value="2"/>
</dbReference>
<dbReference type="GO" id="GO:0008270">
    <property type="term" value="F:zinc ion binding"/>
    <property type="evidence" value="ECO:0007669"/>
    <property type="project" value="UniProtKB-KW"/>
</dbReference>
<dbReference type="SUPFAM" id="SSF57716">
    <property type="entry name" value="Glucocorticoid receptor-like (DNA-binding domain)"/>
    <property type="match status" value="2"/>
</dbReference>
<dbReference type="PRINTS" id="PR00619">
    <property type="entry name" value="GATAZNFINGER"/>
</dbReference>
<dbReference type="GO" id="GO:0000122">
    <property type="term" value="P:negative regulation of transcription by RNA polymerase II"/>
    <property type="evidence" value="ECO:0007669"/>
    <property type="project" value="TreeGrafter"/>
</dbReference>
<keyword evidence="5" id="KW-0862">Zinc</keyword>
<keyword evidence="9" id="KW-0804">Transcription</keyword>
<keyword evidence="15" id="KW-1185">Reference proteome</keyword>
<keyword evidence="4 11" id="KW-0863">Zinc-finger</keyword>
<dbReference type="EMBL" id="OC922492">
    <property type="protein sequence ID" value="CAD7654221.1"/>
    <property type="molecule type" value="Genomic_DNA"/>
</dbReference>
<dbReference type="GO" id="GO:0000978">
    <property type="term" value="F:RNA polymerase II cis-regulatory region sequence-specific DNA binding"/>
    <property type="evidence" value="ECO:0007669"/>
    <property type="project" value="TreeGrafter"/>
</dbReference>
<feature type="region of interest" description="Disordered" evidence="12">
    <location>
        <begin position="272"/>
        <end position="304"/>
    </location>
</feature>
<evidence type="ECO:0000259" key="13">
    <source>
        <dbReference type="PROSITE" id="PS50114"/>
    </source>
</evidence>
<reference evidence="14" key="1">
    <citation type="submission" date="2020-11" db="EMBL/GenBank/DDBJ databases">
        <authorList>
            <person name="Tran Van P."/>
        </authorList>
    </citation>
    <scope>NUCLEOTIDE SEQUENCE</scope>
</reference>
<keyword evidence="2" id="KW-0479">Metal-binding</keyword>
<protein>
    <recommendedName>
        <fullName evidence="13">GATA-type domain-containing protein</fullName>
    </recommendedName>
</protein>
<evidence type="ECO:0000256" key="8">
    <source>
        <dbReference type="ARBA" id="ARBA00023159"/>
    </source>
</evidence>
<keyword evidence="3" id="KW-0677">Repeat</keyword>
<dbReference type="InterPro" id="IPR039355">
    <property type="entry name" value="Transcription_factor_GATA"/>
</dbReference>
<dbReference type="GO" id="GO:0045944">
    <property type="term" value="P:positive regulation of transcription by RNA polymerase II"/>
    <property type="evidence" value="ECO:0007669"/>
    <property type="project" value="TreeGrafter"/>
</dbReference>
<evidence type="ECO:0000256" key="10">
    <source>
        <dbReference type="ARBA" id="ARBA00023242"/>
    </source>
</evidence>
<keyword evidence="10" id="KW-0539">Nucleus</keyword>
<gene>
    <name evidence="14" type="ORF">ONB1V03_LOCUS10871</name>
</gene>
<evidence type="ECO:0000313" key="14">
    <source>
        <dbReference type="EMBL" id="CAD7654221.1"/>
    </source>
</evidence>